<sequence>MMIRTAPGTQRAAARWPWLALVLVALIHVVACAHGPLVGGAGRTDIITVTGLASHAVSHGASEHVAEDSHHGPQHCAGFDEPTWAQASRGQELMPQQEPLHAEAVEGVAPGRAPPGQEVQVPRPGGGQQAALQVWRN</sequence>
<organism evidence="2 3">
    <name type="scientific">Streptomyces rugosispiralis</name>
    <dbReference type="NCBI Taxonomy" id="2967341"/>
    <lineage>
        <taxon>Bacteria</taxon>
        <taxon>Bacillati</taxon>
        <taxon>Actinomycetota</taxon>
        <taxon>Actinomycetes</taxon>
        <taxon>Kitasatosporales</taxon>
        <taxon>Streptomycetaceae</taxon>
        <taxon>Streptomyces</taxon>
    </lineage>
</organism>
<keyword evidence="3" id="KW-1185">Reference proteome</keyword>
<evidence type="ECO:0000313" key="3">
    <source>
        <dbReference type="Proteomes" id="UP001204746"/>
    </source>
</evidence>
<dbReference type="EMBL" id="JANIAA010000006">
    <property type="protein sequence ID" value="MCQ8189275.1"/>
    <property type="molecule type" value="Genomic_DNA"/>
</dbReference>
<proteinExistence type="predicted"/>
<dbReference type="Proteomes" id="UP001204746">
    <property type="component" value="Unassembled WGS sequence"/>
</dbReference>
<comment type="caution">
    <text evidence="2">The sequence shown here is derived from an EMBL/GenBank/DDBJ whole genome shotgun (WGS) entry which is preliminary data.</text>
</comment>
<protein>
    <recommendedName>
        <fullName evidence="4">Secreted protein</fullName>
    </recommendedName>
</protein>
<evidence type="ECO:0008006" key="4">
    <source>
        <dbReference type="Google" id="ProtNLM"/>
    </source>
</evidence>
<evidence type="ECO:0000313" key="2">
    <source>
        <dbReference type="EMBL" id="MCQ8189275.1"/>
    </source>
</evidence>
<reference evidence="2 3" key="1">
    <citation type="submission" date="2022-07" db="EMBL/GenBank/DDBJ databases">
        <authorList>
            <person name="Phongsopitanun W."/>
            <person name="Tanasupawat S."/>
        </authorList>
    </citation>
    <scope>NUCLEOTIDE SEQUENCE [LARGE SCALE GENOMIC DNA]</scope>
    <source>
        <strain evidence="2 3">RCU-064</strain>
    </source>
</reference>
<name>A0ABT1UVY9_9ACTN</name>
<feature type="compositionally biased region" description="Basic and acidic residues" evidence="1">
    <location>
        <begin position="61"/>
        <end position="71"/>
    </location>
</feature>
<dbReference type="RefSeq" id="WP_256650384.1">
    <property type="nucleotide sequence ID" value="NZ_JANIAA010000006.1"/>
</dbReference>
<evidence type="ECO:0000256" key="1">
    <source>
        <dbReference type="SAM" id="MobiDB-lite"/>
    </source>
</evidence>
<feature type="region of interest" description="Disordered" evidence="1">
    <location>
        <begin position="60"/>
        <end position="137"/>
    </location>
</feature>
<accession>A0ABT1UVY9</accession>
<gene>
    <name evidence="2" type="ORF">NP777_13575</name>
</gene>